<organism evidence="4 5">
    <name type="scientific">Bacillus pacificus</name>
    <dbReference type="NCBI Taxonomy" id="2026187"/>
    <lineage>
        <taxon>Bacteria</taxon>
        <taxon>Bacillati</taxon>
        <taxon>Bacillota</taxon>
        <taxon>Bacilli</taxon>
        <taxon>Bacillales</taxon>
        <taxon>Bacillaceae</taxon>
        <taxon>Bacillus</taxon>
        <taxon>Bacillus cereus group</taxon>
    </lineage>
</organism>
<evidence type="ECO:0000313" key="5">
    <source>
        <dbReference type="Proteomes" id="UP000194499"/>
    </source>
</evidence>
<name>A0A1Y5YRN6_9BACI</name>
<geneLocation type="plasmid" evidence="3 6">
    <name>unnamed1</name>
</geneLocation>
<proteinExistence type="predicted"/>
<keyword evidence="3" id="KW-0614">Plasmid</keyword>
<protein>
    <submittedName>
        <fullName evidence="4">Uncharacterized protein</fullName>
    </submittedName>
</protein>
<keyword evidence="1" id="KW-0812">Transmembrane</keyword>
<evidence type="ECO:0000256" key="1">
    <source>
        <dbReference type="SAM" id="Phobius"/>
    </source>
</evidence>
<reference evidence="3 6" key="3">
    <citation type="submission" date="2019-07" db="EMBL/GenBank/DDBJ databases">
        <authorList>
            <person name="Yu W.S."/>
            <person name="Cheong H.-M."/>
            <person name="Choi Y."/>
            <person name="Hwang K.J."/>
            <person name="Jung K."/>
            <person name="Lee S."/>
            <person name="Choi C."/>
        </authorList>
    </citation>
    <scope>NUCLEOTIDE SEQUENCE [LARGE SCALE GENOMIC DNA]</scope>
    <source>
        <strain evidence="3 6">NCCP 15909</strain>
        <plasmid evidence="3 6">unnamed1</plasmid>
    </source>
</reference>
<keyword evidence="1" id="KW-0472">Membrane</keyword>
<feature type="transmembrane region" description="Helical" evidence="1">
    <location>
        <begin position="332"/>
        <end position="354"/>
    </location>
</feature>
<dbReference type="Proteomes" id="UP000464796">
    <property type="component" value="Plasmid unnamed1"/>
</dbReference>
<accession>A0A1Y5YRN6</accession>
<keyword evidence="1" id="KW-1133">Transmembrane helix</keyword>
<evidence type="ECO:0000313" key="6">
    <source>
        <dbReference type="Proteomes" id="UP000464796"/>
    </source>
</evidence>
<evidence type="ECO:0000313" key="4">
    <source>
        <dbReference type="EMBL" id="SMD63376.1"/>
    </source>
</evidence>
<feature type="transmembrane region" description="Helical" evidence="1">
    <location>
        <begin position="298"/>
        <end position="320"/>
    </location>
</feature>
<gene>
    <name evidence="4" type="ORF">BACERE00191_00203</name>
    <name evidence="3" type="ORF">FPL01_00395</name>
    <name evidence="2" type="ORF">OWO78_26485</name>
</gene>
<dbReference type="EMBL" id="JAPNPE010000021">
    <property type="protein sequence ID" value="MDK7394881.1"/>
    <property type="molecule type" value="Genomic_DNA"/>
</dbReference>
<evidence type="ECO:0000313" key="2">
    <source>
        <dbReference type="EMBL" id="MDK7394881.1"/>
    </source>
</evidence>
<keyword evidence="6" id="KW-1185">Reference proteome</keyword>
<evidence type="ECO:0000313" key="3">
    <source>
        <dbReference type="EMBL" id="QHH87500.1"/>
    </source>
</evidence>
<dbReference type="Proteomes" id="UP001174229">
    <property type="component" value="Unassembled WGS sequence"/>
</dbReference>
<dbReference type="AlphaFoldDB" id="A0A1Y5YRN6"/>
<dbReference type="EMBL" id="FWZB01000016">
    <property type="protein sequence ID" value="SMD63376.1"/>
    <property type="molecule type" value="Genomic_DNA"/>
</dbReference>
<dbReference type="RefSeq" id="WP_000960106.1">
    <property type="nucleotide sequence ID" value="NZ_CP093425.1"/>
</dbReference>
<reference evidence="2" key="4">
    <citation type="submission" date="2022-11" db="EMBL/GenBank/DDBJ databases">
        <title>WGS-based characterization of Bacillus cereus isolated from food &amp; feed additives.</title>
        <authorList>
            <person name="Bogaerts B."/>
            <person name="Fraiture M.-A."/>
            <person name="Roosens N.H.C."/>
            <person name="De Keersmaecker S.C.J."/>
            <person name="Vanneste K."/>
        </authorList>
    </citation>
    <scope>NUCLEOTIDE SEQUENCE</scope>
    <source>
        <strain evidence="2">74.2</strain>
    </source>
</reference>
<dbReference type="Proteomes" id="UP000194499">
    <property type="component" value="Unassembled WGS sequence"/>
</dbReference>
<reference evidence="5" key="1">
    <citation type="submission" date="2017-04" db="EMBL/GenBank/DDBJ databases">
        <authorList>
            <person name="Criscuolo A."/>
        </authorList>
    </citation>
    <scope>NUCLEOTIDE SEQUENCE [LARGE SCALE GENOMIC DNA]</scope>
</reference>
<sequence length="378" mass="44752">MLVGYEYEILSRIASSYKLQKNSNNIVFSLTDYKLKFQQDDKNIQYLEKLELQGFITIRNEIVILNITKWCNFFVEILSRRLVSQGYKYDILYDEKKNLIMVSQDDEINTELQVNFDPNSTLDNDVQTIHFCYLPTLEYYLHWFILINDDNALNIFSFVISNKLKKLNIERQISFNFFSGLDPEDINQIYYVTIKEYFKELNLDILEHVSDTQILYETVKTEEFDVYFVKKGQFRIAVIKIENKIKFITYDQENILVHNTDVENIIITLKEKLIEKVNEFNNIRNINKLKVIDNSRKVAQLLSIILVPINGLIFLANSLNISFIKQITENKLVFWGLALLYIITFILTITTVVVPSVRINTFSWSFYKKTLLKKMFNI</sequence>
<accession>A0A6I6YVL2</accession>
<reference evidence="4" key="2">
    <citation type="submission" date="2017-04" db="EMBL/GenBank/DDBJ databases">
        <authorList>
            <person name="Afonso C.L."/>
            <person name="Miller P.J."/>
            <person name="Scott M.A."/>
            <person name="Spackman E."/>
            <person name="Goraichik I."/>
            <person name="Dimitrov K.M."/>
            <person name="Suarez D.L."/>
            <person name="Swayne D.E."/>
        </authorList>
    </citation>
    <scope>NUCLEOTIDE SEQUENCE [LARGE SCALE GENOMIC DNA]</scope>
    <source>
        <strain evidence="4">16-00191</strain>
    </source>
</reference>
<dbReference type="EMBL" id="CP041978">
    <property type="protein sequence ID" value="QHH87500.1"/>
    <property type="molecule type" value="Genomic_DNA"/>
</dbReference>